<keyword evidence="3" id="KW-1185">Reference proteome</keyword>
<dbReference type="Pfam" id="PF00226">
    <property type="entry name" value="DnaJ"/>
    <property type="match status" value="1"/>
</dbReference>
<dbReference type="PROSITE" id="PS50076">
    <property type="entry name" value="DNAJ_2"/>
    <property type="match status" value="1"/>
</dbReference>
<dbReference type="EMBL" id="JADXDR010000048">
    <property type="protein sequence ID" value="KAI7842800.1"/>
    <property type="molecule type" value="Genomic_DNA"/>
</dbReference>
<evidence type="ECO:0000313" key="3">
    <source>
        <dbReference type="Proteomes" id="UP001205105"/>
    </source>
</evidence>
<dbReference type="SUPFAM" id="SSF46565">
    <property type="entry name" value="Chaperone J-domain"/>
    <property type="match status" value="1"/>
</dbReference>
<comment type="caution">
    <text evidence="2">The sequence shown here is derived from an EMBL/GenBank/DDBJ whole genome shotgun (WGS) entry which is preliminary data.</text>
</comment>
<sequence>MELKEALAVLQLPASALPTLTAEAVRKQYLRLALRTHPDKNPDPRAAERFAALGAAHAAVLGALAADAAAHDEQRRTATLLELLLRALAGEDVEAELRAAGEYRPPAAFGVDLAVPFDARVPQAPAGPTNAAADESQPDMQQALREMFEEEGLTEDGDPLASYELPLVREV</sequence>
<name>A0AAD5DRV5_9CHLO</name>
<dbReference type="SMART" id="SM00271">
    <property type="entry name" value="DnaJ"/>
    <property type="match status" value="1"/>
</dbReference>
<evidence type="ECO:0000259" key="1">
    <source>
        <dbReference type="PROSITE" id="PS50076"/>
    </source>
</evidence>
<feature type="domain" description="J" evidence="1">
    <location>
        <begin position="5"/>
        <end position="75"/>
    </location>
</feature>
<proteinExistence type="predicted"/>
<protein>
    <recommendedName>
        <fullName evidence="1">J domain-containing protein</fullName>
    </recommendedName>
</protein>
<dbReference type="AlphaFoldDB" id="A0AAD5DRV5"/>
<dbReference type="InterPro" id="IPR001623">
    <property type="entry name" value="DnaJ_domain"/>
</dbReference>
<dbReference type="InterPro" id="IPR036869">
    <property type="entry name" value="J_dom_sf"/>
</dbReference>
<evidence type="ECO:0000313" key="2">
    <source>
        <dbReference type="EMBL" id="KAI7842800.1"/>
    </source>
</evidence>
<dbReference type="CDD" id="cd06257">
    <property type="entry name" value="DnaJ"/>
    <property type="match status" value="1"/>
</dbReference>
<gene>
    <name evidence="2" type="ORF">COHA_003546</name>
</gene>
<reference evidence="2" key="1">
    <citation type="submission" date="2020-11" db="EMBL/GenBank/DDBJ databases">
        <title>Chlorella ohadii genome sequencing and assembly.</title>
        <authorList>
            <person name="Murik O."/>
            <person name="Treves H."/>
            <person name="Kedem I."/>
            <person name="Shotland Y."/>
            <person name="Kaplan A."/>
        </authorList>
    </citation>
    <scope>NUCLEOTIDE SEQUENCE</scope>
    <source>
        <strain evidence="2">1</strain>
    </source>
</reference>
<organism evidence="2 3">
    <name type="scientific">Chlorella ohadii</name>
    <dbReference type="NCBI Taxonomy" id="2649997"/>
    <lineage>
        <taxon>Eukaryota</taxon>
        <taxon>Viridiplantae</taxon>
        <taxon>Chlorophyta</taxon>
        <taxon>core chlorophytes</taxon>
        <taxon>Trebouxiophyceae</taxon>
        <taxon>Chlorellales</taxon>
        <taxon>Chlorellaceae</taxon>
        <taxon>Chlorella clade</taxon>
        <taxon>Chlorella</taxon>
    </lineage>
</organism>
<dbReference type="Gene3D" id="1.10.287.110">
    <property type="entry name" value="DnaJ domain"/>
    <property type="match status" value="1"/>
</dbReference>
<dbReference type="Proteomes" id="UP001205105">
    <property type="component" value="Unassembled WGS sequence"/>
</dbReference>
<accession>A0AAD5DRV5</accession>